<keyword evidence="3" id="KW-1185">Reference proteome</keyword>
<dbReference type="Proteomes" id="UP001142055">
    <property type="component" value="Chromosome 3"/>
</dbReference>
<dbReference type="OMA" id="SCCYYHD"/>
<reference evidence="2" key="1">
    <citation type="submission" date="2022-12" db="EMBL/GenBank/DDBJ databases">
        <title>Genome assemblies of Blomia tropicalis.</title>
        <authorList>
            <person name="Cui Y."/>
        </authorList>
    </citation>
    <scope>NUCLEOTIDE SEQUENCE</scope>
    <source>
        <tissue evidence="2">Adult mites</tissue>
    </source>
</reference>
<comment type="caution">
    <text evidence="2">The sequence shown here is derived from an EMBL/GenBank/DDBJ whole genome shotgun (WGS) entry which is preliminary data.</text>
</comment>
<keyword evidence="1" id="KW-0732">Signal</keyword>
<organism evidence="2 3">
    <name type="scientific">Blomia tropicalis</name>
    <name type="common">Mite</name>
    <dbReference type="NCBI Taxonomy" id="40697"/>
    <lineage>
        <taxon>Eukaryota</taxon>
        <taxon>Metazoa</taxon>
        <taxon>Ecdysozoa</taxon>
        <taxon>Arthropoda</taxon>
        <taxon>Chelicerata</taxon>
        <taxon>Arachnida</taxon>
        <taxon>Acari</taxon>
        <taxon>Acariformes</taxon>
        <taxon>Sarcoptiformes</taxon>
        <taxon>Astigmata</taxon>
        <taxon>Glycyphagoidea</taxon>
        <taxon>Echimyopodidae</taxon>
        <taxon>Blomia</taxon>
    </lineage>
</organism>
<dbReference type="PANTHER" id="PTHR33964:SF1">
    <property type="entry name" value="RE45066P"/>
    <property type="match status" value="1"/>
</dbReference>
<name>A0A9Q0LY00_BLOTA</name>
<accession>A0A9Q0LY00</accession>
<dbReference type="PANTHER" id="PTHR33964">
    <property type="entry name" value="RE45066P-RELATED"/>
    <property type="match status" value="1"/>
</dbReference>
<sequence>MFVRNLLLSVVTILIFSPESFGARIKKNANVACGSDVMGQLDHYLKEVEILSGKRRFPETMSQLKEACKINKNIMSILTNLANKCMTGFKKNVMQVTLYSVKKSHKSLCRSKPNKEMKDLIAAGKCVNSGISEFSKCARTTRDNVLRVKAVEDKMKIPLICCEITRAQECLRQKAKNVPQCTEEHIETIQKRFNRASMNGMNIACGDYTDETDKCDKVHAPKDVIVEQSNKTMVMTMFELLDGLPLDDNIPI</sequence>
<dbReference type="AlphaFoldDB" id="A0A9Q0LY00"/>
<gene>
    <name evidence="2" type="ORF">RDWZM_007730</name>
</gene>
<protein>
    <submittedName>
        <fullName evidence="2">Uncharacterized protein</fullName>
    </submittedName>
</protein>
<evidence type="ECO:0000313" key="3">
    <source>
        <dbReference type="Proteomes" id="UP001142055"/>
    </source>
</evidence>
<evidence type="ECO:0000256" key="1">
    <source>
        <dbReference type="SAM" id="SignalP"/>
    </source>
</evidence>
<proteinExistence type="predicted"/>
<feature type="chain" id="PRO_5040218782" evidence="1">
    <location>
        <begin position="23"/>
        <end position="252"/>
    </location>
</feature>
<dbReference type="EMBL" id="JAPWDV010000003">
    <property type="protein sequence ID" value="KAJ6216573.1"/>
    <property type="molecule type" value="Genomic_DNA"/>
</dbReference>
<feature type="signal peptide" evidence="1">
    <location>
        <begin position="1"/>
        <end position="22"/>
    </location>
</feature>
<evidence type="ECO:0000313" key="2">
    <source>
        <dbReference type="EMBL" id="KAJ6216573.1"/>
    </source>
</evidence>